<dbReference type="GO" id="GO:0016485">
    <property type="term" value="P:protein processing"/>
    <property type="evidence" value="ECO:0007669"/>
    <property type="project" value="TreeGrafter"/>
</dbReference>
<accession>A0A1D2MPU0</accession>
<dbReference type="GO" id="GO:0005886">
    <property type="term" value="C:plasma membrane"/>
    <property type="evidence" value="ECO:0007669"/>
    <property type="project" value="TreeGrafter"/>
</dbReference>
<dbReference type="PANTHER" id="PTHR11733">
    <property type="entry name" value="ZINC METALLOPROTEASE FAMILY M13 NEPRILYSIN-RELATED"/>
    <property type="match status" value="1"/>
</dbReference>
<dbReference type="EMBL" id="LJIJ01000720">
    <property type="protein sequence ID" value="ODM95026.1"/>
    <property type="molecule type" value="Genomic_DNA"/>
</dbReference>
<dbReference type="SUPFAM" id="SSF55486">
    <property type="entry name" value="Metalloproteases ('zincins'), catalytic domain"/>
    <property type="match status" value="1"/>
</dbReference>
<organism evidence="2 3">
    <name type="scientific">Orchesella cincta</name>
    <name type="common">Springtail</name>
    <name type="synonym">Podura cincta</name>
    <dbReference type="NCBI Taxonomy" id="48709"/>
    <lineage>
        <taxon>Eukaryota</taxon>
        <taxon>Metazoa</taxon>
        <taxon>Ecdysozoa</taxon>
        <taxon>Arthropoda</taxon>
        <taxon>Hexapoda</taxon>
        <taxon>Collembola</taxon>
        <taxon>Entomobryomorpha</taxon>
        <taxon>Entomobryoidea</taxon>
        <taxon>Orchesellidae</taxon>
        <taxon>Orchesellinae</taxon>
        <taxon>Orchesella</taxon>
    </lineage>
</organism>
<keyword evidence="3" id="KW-1185">Reference proteome</keyword>
<feature type="domain" description="Peptidase M13 C-terminal" evidence="1">
    <location>
        <begin position="9"/>
        <end position="61"/>
    </location>
</feature>
<evidence type="ECO:0000259" key="1">
    <source>
        <dbReference type="Pfam" id="PF01431"/>
    </source>
</evidence>
<feature type="domain" description="Peptidase M13 C-terminal" evidence="1">
    <location>
        <begin position="63"/>
        <end position="142"/>
    </location>
</feature>
<sequence>MPESEPPFEIIHDFDSVGRFFDEFGNFNDWWNTLTQLNSGLRTQCMVDQYNAFRPKPKGRHGKSEQRLGGLNYNPNQLFWIAAAQKWCSVERWDILAFFLLRDEHTPPEFRVKGIFANSYDFARDFHCLPDQKMNPYKKCAVW</sequence>
<reference evidence="2 3" key="1">
    <citation type="journal article" date="2016" name="Genome Biol. Evol.">
        <title>Gene Family Evolution Reflects Adaptation to Soil Environmental Stressors in the Genome of the Collembolan Orchesella cincta.</title>
        <authorList>
            <person name="Faddeeva-Vakhrusheva A."/>
            <person name="Derks M.F."/>
            <person name="Anvar S.Y."/>
            <person name="Agamennone V."/>
            <person name="Suring W."/>
            <person name="Smit S."/>
            <person name="van Straalen N.M."/>
            <person name="Roelofs D."/>
        </authorList>
    </citation>
    <scope>NUCLEOTIDE SEQUENCE [LARGE SCALE GENOMIC DNA]</scope>
    <source>
        <tissue evidence="2">Mixed pool</tissue>
    </source>
</reference>
<dbReference type="PANTHER" id="PTHR11733:SF224">
    <property type="entry name" value="NEPRILYSIN-2"/>
    <property type="match status" value="1"/>
</dbReference>
<dbReference type="OrthoDB" id="6475849at2759"/>
<name>A0A1D2MPU0_ORCCI</name>
<dbReference type="PROSITE" id="PS51885">
    <property type="entry name" value="NEPRILYSIN"/>
    <property type="match status" value="1"/>
</dbReference>
<dbReference type="OMA" id="SEMNPEN"/>
<proteinExistence type="predicted"/>
<dbReference type="InterPro" id="IPR024079">
    <property type="entry name" value="MetalloPept_cat_dom_sf"/>
</dbReference>
<dbReference type="Proteomes" id="UP000094527">
    <property type="component" value="Unassembled WGS sequence"/>
</dbReference>
<gene>
    <name evidence="2" type="ORF">Ocin01_11655</name>
</gene>
<dbReference type="AlphaFoldDB" id="A0A1D2MPU0"/>
<dbReference type="Gene3D" id="3.40.390.10">
    <property type="entry name" value="Collagenase (Catalytic Domain)"/>
    <property type="match status" value="2"/>
</dbReference>
<dbReference type="STRING" id="48709.A0A1D2MPU0"/>
<dbReference type="InterPro" id="IPR018497">
    <property type="entry name" value="Peptidase_M13_C"/>
</dbReference>
<dbReference type="GO" id="GO:0004222">
    <property type="term" value="F:metalloendopeptidase activity"/>
    <property type="evidence" value="ECO:0007669"/>
    <property type="project" value="InterPro"/>
</dbReference>
<evidence type="ECO:0000313" key="3">
    <source>
        <dbReference type="Proteomes" id="UP000094527"/>
    </source>
</evidence>
<protein>
    <submittedName>
        <fullName evidence="2">Endothelin-converting enzyme 1</fullName>
    </submittedName>
</protein>
<dbReference type="InterPro" id="IPR000718">
    <property type="entry name" value="Peptidase_M13"/>
</dbReference>
<comment type="caution">
    <text evidence="2">The sequence shown here is derived from an EMBL/GenBank/DDBJ whole genome shotgun (WGS) entry which is preliminary data.</text>
</comment>
<dbReference type="Pfam" id="PF01431">
    <property type="entry name" value="Peptidase_M13"/>
    <property type="match status" value="2"/>
</dbReference>
<evidence type="ECO:0000313" key="2">
    <source>
        <dbReference type="EMBL" id="ODM95026.1"/>
    </source>
</evidence>